<comment type="caution">
    <text evidence="1">The sequence shown here is derived from an EMBL/GenBank/DDBJ whole genome shotgun (WGS) entry which is preliminary data.</text>
</comment>
<sequence>MAIELKKGGDTHRIDLTKRTGSNLNGEIVINLDWSKGNGGFFGMFKSAIDLDLGCFYEMRDGSKMLIDGVQFSHGRGGNRDQQTRQGCYTKSPYIWHNGDDRGGNAQSGENISVNPAGVNDIKRMIIYTFIYEGAARWAETDAVVKVAVPGTETVEVKMGQQTSDKKFCAIAELNFNGDNSITVKKLVTFHNGHADCDRAYGWGFNYTAGSKD</sequence>
<organism evidence="1 2">
    <name type="scientific">Duncaniella freteri</name>
    <dbReference type="NCBI Taxonomy" id="2530391"/>
    <lineage>
        <taxon>Bacteria</taxon>
        <taxon>Pseudomonadati</taxon>
        <taxon>Bacteroidota</taxon>
        <taxon>Bacteroidia</taxon>
        <taxon>Bacteroidales</taxon>
        <taxon>Muribaculaceae</taxon>
        <taxon>Duncaniella</taxon>
    </lineage>
</organism>
<dbReference type="Proteomes" id="UP000297635">
    <property type="component" value="Unassembled WGS sequence"/>
</dbReference>
<reference evidence="1 2" key="1">
    <citation type="submission" date="2019-02" db="EMBL/GenBank/DDBJ databases">
        <title>Isolation and identification of novel species under the genus Muribaculum.</title>
        <authorList>
            <person name="Miyake S."/>
            <person name="Ding Y."/>
            <person name="Low A."/>
            <person name="Soh M."/>
            <person name="Seedorf H."/>
        </authorList>
    </citation>
    <scope>NUCLEOTIDE SEQUENCE [LARGE SCALE GENOMIC DNA]</scope>
    <source>
        <strain evidence="1 2">TLL-A3</strain>
    </source>
</reference>
<dbReference type="InterPro" id="IPR003325">
    <property type="entry name" value="TerD"/>
</dbReference>
<dbReference type="RefSeq" id="WP_135471767.1">
    <property type="nucleotide sequence ID" value="NZ_SJSA01000001.1"/>
</dbReference>
<protein>
    <submittedName>
        <fullName evidence="1">Stress protein</fullName>
    </submittedName>
</protein>
<dbReference type="CDD" id="cd06974">
    <property type="entry name" value="TerD_like"/>
    <property type="match status" value="1"/>
</dbReference>
<proteinExistence type="predicted"/>
<accession>A0A4Z0V7P2</accession>
<evidence type="ECO:0000313" key="1">
    <source>
        <dbReference type="EMBL" id="TGG40801.1"/>
    </source>
</evidence>
<keyword evidence="2" id="KW-1185">Reference proteome</keyword>
<evidence type="ECO:0000313" key="2">
    <source>
        <dbReference type="Proteomes" id="UP000297635"/>
    </source>
</evidence>
<dbReference type="EMBL" id="SJSA01000001">
    <property type="protein sequence ID" value="TGG40801.1"/>
    <property type="molecule type" value="Genomic_DNA"/>
</dbReference>
<dbReference type="AlphaFoldDB" id="A0A4Z0V7P2"/>
<dbReference type="Gene3D" id="2.60.60.30">
    <property type="entry name" value="sav2460 like domains"/>
    <property type="match status" value="1"/>
</dbReference>
<gene>
    <name evidence="1" type="ORF">EZ315_09050</name>
</gene>
<name>A0A4Z0V7P2_9BACT</name>
<dbReference type="GeneID" id="82149936"/>